<dbReference type="Gene3D" id="3.40.630.30">
    <property type="match status" value="1"/>
</dbReference>
<dbReference type="STRING" id="1122192.SAMN02745673_01832"/>
<proteinExistence type="predicted"/>
<protein>
    <submittedName>
        <fullName evidence="4">Acetyltransferases</fullName>
    </submittedName>
</protein>
<accession>A0A1T4PIK6</accession>
<dbReference type="InterPro" id="IPR000182">
    <property type="entry name" value="GNAT_dom"/>
</dbReference>
<evidence type="ECO:0000313" key="4">
    <source>
        <dbReference type="EMBL" id="SJZ91302.1"/>
    </source>
</evidence>
<name>A0A1T4PIK6_9ACTN</name>
<dbReference type="PANTHER" id="PTHR43877:SF2">
    <property type="entry name" value="AMINOALKYLPHOSPHONATE N-ACETYLTRANSFERASE-RELATED"/>
    <property type="match status" value="1"/>
</dbReference>
<evidence type="ECO:0000256" key="2">
    <source>
        <dbReference type="ARBA" id="ARBA00023315"/>
    </source>
</evidence>
<evidence type="ECO:0000313" key="5">
    <source>
        <dbReference type="Proteomes" id="UP000190637"/>
    </source>
</evidence>
<dbReference type="EMBL" id="FUWS01000004">
    <property type="protein sequence ID" value="SJZ91302.1"/>
    <property type="molecule type" value="Genomic_DNA"/>
</dbReference>
<dbReference type="InterPro" id="IPR050832">
    <property type="entry name" value="Bact_Acetyltransf"/>
</dbReference>
<dbReference type="Pfam" id="PF00583">
    <property type="entry name" value="Acetyltransf_1"/>
    <property type="match status" value="1"/>
</dbReference>
<keyword evidence="2" id="KW-0012">Acyltransferase</keyword>
<keyword evidence="1 4" id="KW-0808">Transferase</keyword>
<dbReference type="PROSITE" id="PS51186">
    <property type="entry name" value="GNAT"/>
    <property type="match status" value="1"/>
</dbReference>
<dbReference type="Proteomes" id="UP000190637">
    <property type="component" value="Unassembled WGS sequence"/>
</dbReference>
<reference evidence="4 5" key="1">
    <citation type="submission" date="2017-02" db="EMBL/GenBank/DDBJ databases">
        <authorList>
            <person name="Peterson S.W."/>
        </authorList>
    </citation>
    <scope>NUCLEOTIDE SEQUENCE [LARGE SCALE GENOMIC DNA]</scope>
    <source>
        <strain evidence="4 5">DSM 45154</strain>
    </source>
</reference>
<dbReference type="OrthoDB" id="9803233at2"/>
<sequence>MQIVPRPYDHPDVQELVGRLQAEYIRIYGSPDAGPVSPGQFSPPRGVFAVGYHGGVPVGMGGWRLREDGRAELKRLYVVDEHRGKGYARSLLAWLEESAAGAGAAEIVLETHEKQPAAVGLYRSCGYTDVPPFGHYADDPLTVSLGRALPHRSRGVEGRRVRG</sequence>
<dbReference type="PANTHER" id="PTHR43877">
    <property type="entry name" value="AMINOALKYLPHOSPHONATE N-ACETYLTRANSFERASE-RELATED-RELATED"/>
    <property type="match status" value="1"/>
</dbReference>
<organism evidence="4 5">
    <name type="scientific">Marinactinospora thermotolerans DSM 45154</name>
    <dbReference type="NCBI Taxonomy" id="1122192"/>
    <lineage>
        <taxon>Bacteria</taxon>
        <taxon>Bacillati</taxon>
        <taxon>Actinomycetota</taxon>
        <taxon>Actinomycetes</taxon>
        <taxon>Streptosporangiales</taxon>
        <taxon>Nocardiopsidaceae</taxon>
        <taxon>Marinactinospora</taxon>
    </lineage>
</organism>
<feature type="domain" description="N-acetyltransferase" evidence="3">
    <location>
        <begin position="3"/>
        <end position="150"/>
    </location>
</feature>
<dbReference type="InterPro" id="IPR016181">
    <property type="entry name" value="Acyl_CoA_acyltransferase"/>
</dbReference>
<dbReference type="RefSeq" id="WP_078761185.1">
    <property type="nucleotide sequence ID" value="NZ_FUWS01000004.1"/>
</dbReference>
<dbReference type="AlphaFoldDB" id="A0A1T4PIK6"/>
<evidence type="ECO:0000259" key="3">
    <source>
        <dbReference type="PROSITE" id="PS51186"/>
    </source>
</evidence>
<dbReference type="SUPFAM" id="SSF55729">
    <property type="entry name" value="Acyl-CoA N-acyltransferases (Nat)"/>
    <property type="match status" value="1"/>
</dbReference>
<gene>
    <name evidence="4" type="ORF">SAMN02745673_01832</name>
</gene>
<dbReference type="CDD" id="cd04301">
    <property type="entry name" value="NAT_SF"/>
    <property type="match status" value="1"/>
</dbReference>
<evidence type="ECO:0000256" key="1">
    <source>
        <dbReference type="ARBA" id="ARBA00022679"/>
    </source>
</evidence>
<dbReference type="GO" id="GO:0016747">
    <property type="term" value="F:acyltransferase activity, transferring groups other than amino-acyl groups"/>
    <property type="evidence" value="ECO:0007669"/>
    <property type="project" value="InterPro"/>
</dbReference>
<keyword evidence="5" id="KW-1185">Reference proteome</keyword>